<gene>
    <name evidence="1" type="ORF">LK3_31</name>
</gene>
<dbReference type="Proteomes" id="UP000241389">
    <property type="component" value="Segment"/>
</dbReference>
<proteinExistence type="predicted"/>
<protein>
    <submittedName>
        <fullName evidence="1">Uncharacterized protein</fullName>
    </submittedName>
</protein>
<organism evidence="1">
    <name type="scientific">Bordetella phage LK3</name>
    <dbReference type="NCBI Taxonomy" id="1926943"/>
    <lineage>
        <taxon>Viruses</taxon>
        <taxon>Duplodnaviria</taxon>
        <taxon>Heunggongvirae</taxon>
        <taxon>Uroviricota</taxon>
        <taxon>Caudoviricetes</taxon>
        <taxon>Mesyanzhinovviridae</taxon>
        <taxon>Rabinowitzvirinae</taxon>
        <taxon>Vojvodinavirus</taxon>
        <taxon>Vojvodinavirus CN1</taxon>
        <taxon>Bordetella virus CN1</taxon>
    </lineage>
</organism>
<sequence>MRKNRVFVVQNQHRWNRDAGRFEPKFDLTPAQQFGELVYLLSPTAAPFRPEPVIEELREKLADFGPDDHLLLVGNPVLIGFAVALAAESNGGDVSLLQWSGKDQRYIQVNAPGLFTSSAD</sequence>
<name>A0A2D0W8S4_9CAUD</name>
<dbReference type="InterPro" id="IPR057116">
    <property type="entry name" value="Pam3_gp32"/>
</dbReference>
<reference evidence="1" key="1">
    <citation type="submission" date="2016-10" db="EMBL/GenBank/DDBJ databases">
        <title>vB_BbrS_LK3 siphovirus of Bordetella bronchiseptica: our friend or foe?</title>
        <authorList>
            <person name="Petrovic A."/>
            <person name="Doffkay Z."/>
            <person name="Rakhely G."/>
            <person name="Knezevic P."/>
        </authorList>
    </citation>
    <scope>NUCLEOTIDE SEQUENCE [LARGE SCALE GENOMIC DNA]</scope>
</reference>
<evidence type="ECO:0000313" key="1">
    <source>
        <dbReference type="EMBL" id="APL99062.1"/>
    </source>
</evidence>
<dbReference type="EMBL" id="KX961385">
    <property type="protein sequence ID" value="APL99062.1"/>
    <property type="molecule type" value="Genomic_DNA"/>
</dbReference>
<accession>A0A2D0W8S4</accession>
<dbReference type="Pfam" id="PF23992">
    <property type="entry name" value="Pam3_gp32"/>
    <property type="match status" value="1"/>
</dbReference>